<feature type="transmembrane region" description="Helical" evidence="5">
    <location>
        <begin position="169"/>
        <end position="190"/>
    </location>
</feature>
<feature type="transmembrane region" description="Helical" evidence="5">
    <location>
        <begin position="429"/>
        <end position="449"/>
    </location>
</feature>
<keyword evidence="4 5" id="KW-0472">Membrane</keyword>
<protein>
    <submittedName>
        <fullName evidence="6">Amino acid permease</fullName>
    </submittedName>
</protein>
<evidence type="ECO:0000256" key="4">
    <source>
        <dbReference type="ARBA" id="ARBA00023136"/>
    </source>
</evidence>
<dbReference type="RefSeq" id="WP_345201740.1">
    <property type="nucleotide sequence ID" value="NZ_BAABGM010000002.1"/>
</dbReference>
<dbReference type="EMBL" id="BAABGM010000002">
    <property type="protein sequence ID" value="GAA4398250.1"/>
    <property type="molecule type" value="Genomic_DNA"/>
</dbReference>
<evidence type="ECO:0000256" key="2">
    <source>
        <dbReference type="ARBA" id="ARBA00022692"/>
    </source>
</evidence>
<dbReference type="PANTHER" id="PTHR43243:SF24">
    <property type="entry name" value="CATIONIC AMINO ACID TRANSPORT INTEGRAL MEMBRANE PROTEIN ROCE-RELATED"/>
    <property type="match status" value="1"/>
</dbReference>
<dbReference type="InterPro" id="IPR002293">
    <property type="entry name" value="AA/rel_permease1"/>
</dbReference>
<evidence type="ECO:0000256" key="3">
    <source>
        <dbReference type="ARBA" id="ARBA00022989"/>
    </source>
</evidence>
<evidence type="ECO:0000313" key="6">
    <source>
        <dbReference type="EMBL" id="GAA4398250.1"/>
    </source>
</evidence>
<feature type="transmembrane region" description="Helical" evidence="5">
    <location>
        <begin position="371"/>
        <end position="390"/>
    </location>
</feature>
<feature type="transmembrane region" description="Helical" evidence="5">
    <location>
        <begin position="322"/>
        <end position="345"/>
    </location>
</feature>
<organism evidence="6 7">
    <name type="scientific">Fodinibacter luteus</name>
    <dbReference type="NCBI Taxonomy" id="552064"/>
    <lineage>
        <taxon>Bacteria</taxon>
        <taxon>Bacillati</taxon>
        <taxon>Actinomycetota</taxon>
        <taxon>Actinomycetes</taxon>
        <taxon>Micrococcales</taxon>
        <taxon>Intrasporangiaceae</taxon>
        <taxon>Fodinibacter (ex Wang et al. 2009)</taxon>
    </lineage>
</organism>
<dbReference type="Proteomes" id="UP001500945">
    <property type="component" value="Unassembled WGS sequence"/>
</dbReference>
<feature type="transmembrane region" description="Helical" evidence="5">
    <location>
        <begin position="273"/>
        <end position="294"/>
    </location>
</feature>
<name>A0ABP8JZE9_9MICO</name>
<gene>
    <name evidence="6" type="ORF">GCM10023168_04140</name>
</gene>
<feature type="transmembrane region" description="Helical" evidence="5">
    <location>
        <begin position="113"/>
        <end position="137"/>
    </location>
</feature>
<dbReference type="Pfam" id="PF13520">
    <property type="entry name" value="AA_permease_2"/>
    <property type="match status" value="1"/>
</dbReference>
<feature type="transmembrane region" description="Helical" evidence="5">
    <location>
        <begin position="67"/>
        <end position="92"/>
    </location>
</feature>
<reference evidence="7" key="1">
    <citation type="journal article" date="2019" name="Int. J. Syst. Evol. Microbiol.">
        <title>The Global Catalogue of Microorganisms (GCM) 10K type strain sequencing project: providing services to taxonomists for standard genome sequencing and annotation.</title>
        <authorList>
            <consortium name="The Broad Institute Genomics Platform"/>
            <consortium name="The Broad Institute Genome Sequencing Center for Infectious Disease"/>
            <person name="Wu L."/>
            <person name="Ma J."/>
        </authorList>
    </citation>
    <scope>NUCLEOTIDE SEQUENCE [LARGE SCALE GENOMIC DNA]</scope>
    <source>
        <strain evidence="7">JCM 17809</strain>
    </source>
</reference>
<evidence type="ECO:0000256" key="1">
    <source>
        <dbReference type="ARBA" id="ARBA00004141"/>
    </source>
</evidence>
<proteinExistence type="predicted"/>
<comment type="caution">
    <text evidence="6">The sequence shown here is derived from an EMBL/GenBank/DDBJ whole genome shotgun (WGS) entry which is preliminary data.</text>
</comment>
<evidence type="ECO:0000256" key="5">
    <source>
        <dbReference type="SAM" id="Phobius"/>
    </source>
</evidence>
<feature type="transmembrane region" description="Helical" evidence="5">
    <location>
        <begin position="230"/>
        <end position="252"/>
    </location>
</feature>
<keyword evidence="3 5" id="KW-1133">Transmembrane helix</keyword>
<dbReference type="PANTHER" id="PTHR43243">
    <property type="entry name" value="INNER MEMBRANE TRANSPORTER YGJI-RELATED"/>
    <property type="match status" value="1"/>
</dbReference>
<sequence>MSASTRSGPLPLGTQLARRKPVVFRHRHHPGEELGRTLTTFQLTMFGVGATVGTGIFFVLSESVPEAGPAVVLSFLIAGLAAGLSALCYAELASSIPVSGSTYSYAYHAMGELVAVIIAGCVLLEYGVAASAVAVGWSGYFNELLDSTLGFEIPQALSTSFIPGSDGEATGGVLNLPAVVLVFLCMLLLLRGATESARINTIMVLIKLGVLILFIVIGFTAFDADHFDGFFGAGLGGMTAAAGTIFFSFIGLDAVATAGEEVKDPQRALPRAIVGALVIVTTVYVLVALAGLAAKPASWFSEDAAQDAGLSQILNDVTGSTIWGTILAAGAVISIFSVTLVTLYGQTRILFAIGRDGLISRRFTQVNPRTLTPSFNTVIAAVVVALIAGLVPSDYLWDTVSIGTLVAFSVVAIGVIVLRRTHPDLERPFTIPGYPVTPVLAVLACVWILVELPGITWLIFGLWLVVVLAFYFAYGRRHAVLNHVVDLEDIAEPRGDEDD</sequence>
<keyword evidence="7" id="KW-1185">Reference proteome</keyword>
<comment type="subcellular location">
    <subcellularLocation>
        <location evidence="1">Membrane</location>
        <topology evidence="1">Multi-pass membrane protein</topology>
    </subcellularLocation>
</comment>
<feature type="transmembrane region" description="Helical" evidence="5">
    <location>
        <begin position="43"/>
        <end position="61"/>
    </location>
</feature>
<feature type="transmembrane region" description="Helical" evidence="5">
    <location>
        <begin position="396"/>
        <end position="417"/>
    </location>
</feature>
<feature type="transmembrane region" description="Helical" evidence="5">
    <location>
        <begin position="202"/>
        <end position="224"/>
    </location>
</feature>
<dbReference type="PIRSF" id="PIRSF006060">
    <property type="entry name" value="AA_transporter"/>
    <property type="match status" value="1"/>
</dbReference>
<accession>A0ABP8JZE9</accession>
<dbReference type="Gene3D" id="1.20.1740.10">
    <property type="entry name" value="Amino acid/polyamine transporter I"/>
    <property type="match status" value="1"/>
</dbReference>
<evidence type="ECO:0000313" key="7">
    <source>
        <dbReference type="Proteomes" id="UP001500945"/>
    </source>
</evidence>
<feature type="transmembrane region" description="Helical" evidence="5">
    <location>
        <begin position="455"/>
        <end position="474"/>
    </location>
</feature>
<keyword evidence="2 5" id="KW-0812">Transmembrane</keyword>